<dbReference type="STRING" id="596152.DesU5LDRAFT_1571"/>
<dbReference type="InterPro" id="IPR009078">
    <property type="entry name" value="Ferritin-like_SF"/>
</dbReference>
<name>I2Q0E8_9BACT</name>
<feature type="compositionally biased region" description="Low complexity" evidence="6">
    <location>
        <begin position="100"/>
        <end position="117"/>
    </location>
</feature>
<dbReference type="EMBL" id="JH600068">
    <property type="protein sequence ID" value="EIG53254.1"/>
    <property type="molecule type" value="Genomic_DNA"/>
</dbReference>
<evidence type="ECO:0000256" key="3">
    <source>
        <dbReference type="ARBA" id="ARBA00023004"/>
    </source>
</evidence>
<feature type="region of interest" description="Disordered" evidence="6">
    <location>
        <begin position="100"/>
        <end position="129"/>
    </location>
</feature>
<dbReference type="OrthoDB" id="9796238at2"/>
<dbReference type="Pfam" id="PF22277">
    <property type="entry name" value="EncFtn-like"/>
    <property type="match status" value="1"/>
</dbReference>
<dbReference type="InterPro" id="IPR030907">
    <property type="entry name" value="Ferrit_encaps"/>
</dbReference>
<evidence type="ECO:0000256" key="4">
    <source>
        <dbReference type="ARBA" id="ARBA00033738"/>
    </source>
</evidence>
<sequence>MVDQYHEPVAELTPLDRDFVRALMSVKEELEAINWYHQRVVAATDPQIKAIMAHNRDEEMEHAVMGLEWLRRTMPGWDAVMRTYLFTTGDITALEDAATGAAGTGTADTQAATAPGGASLGIGSLKGNR</sequence>
<dbReference type="InterPro" id="IPR054581">
    <property type="entry name" value="EncFtn-like"/>
</dbReference>
<protein>
    <recommendedName>
        <fullName evidence="8">Ferritin</fullName>
    </recommendedName>
</protein>
<dbReference type="GO" id="GO:0140737">
    <property type="term" value="C:encapsulin nanocompartment"/>
    <property type="evidence" value="ECO:0007669"/>
    <property type="project" value="UniProtKB-SubCell"/>
</dbReference>
<organism evidence="7">
    <name type="scientific">Desulfovibrio sp. U5L</name>
    <dbReference type="NCBI Taxonomy" id="596152"/>
    <lineage>
        <taxon>Bacteria</taxon>
        <taxon>Pseudomonadati</taxon>
        <taxon>Thermodesulfobacteriota</taxon>
        <taxon>Desulfovibrionia</taxon>
        <taxon>Desulfovibrionales</taxon>
        <taxon>Desulfovibrionaceae</taxon>
        <taxon>Desulfovibrio</taxon>
    </lineage>
</organism>
<dbReference type="SUPFAM" id="SSF47240">
    <property type="entry name" value="Ferritin-like"/>
    <property type="match status" value="1"/>
</dbReference>
<dbReference type="NCBIfam" id="TIGR04535">
    <property type="entry name" value="ferrit_encaps"/>
    <property type="match status" value="1"/>
</dbReference>
<evidence type="ECO:0000256" key="2">
    <source>
        <dbReference type="ARBA" id="ARBA00022723"/>
    </source>
</evidence>
<dbReference type="eggNOG" id="COG3461">
    <property type="taxonomic scope" value="Bacteria"/>
</dbReference>
<evidence type="ECO:0000256" key="5">
    <source>
        <dbReference type="ARBA" id="ARBA00033787"/>
    </source>
</evidence>
<dbReference type="Gene3D" id="6.10.140.1960">
    <property type="match status" value="1"/>
</dbReference>
<dbReference type="AlphaFoldDB" id="I2Q0E8"/>
<dbReference type="GO" id="GO:0006879">
    <property type="term" value="P:intracellular iron ion homeostasis"/>
    <property type="evidence" value="ECO:0007669"/>
    <property type="project" value="UniProtKB-KW"/>
</dbReference>
<dbReference type="GO" id="GO:0046872">
    <property type="term" value="F:metal ion binding"/>
    <property type="evidence" value="ECO:0007669"/>
    <property type="project" value="UniProtKB-KW"/>
</dbReference>
<keyword evidence="1" id="KW-0409">Iron storage</keyword>
<comment type="subcellular location">
    <subcellularLocation>
        <location evidence="4">Encapsulin nanocompartment</location>
    </subcellularLocation>
</comment>
<keyword evidence="2" id="KW-0479">Metal-binding</keyword>
<accession>I2Q0E8</accession>
<dbReference type="GO" id="GO:0004322">
    <property type="term" value="F:ferroxidase activity"/>
    <property type="evidence" value="ECO:0007669"/>
    <property type="project" value="InterPro"/>
</dbReference>
<evidence type="ECO:0000256" key="1">
    <source>
        <dbReference type="ARBA" id="ARBA00022434"/>
    </source>
</evidence>
<reference evidence="7" key="1">
    <citation type="submission" date="2011-11" db="EMBL/GenBank/DDBJ databases">
        <title>Improved High-Quality Draft sequence of Desulfovibrio sp. U5L.</title>
        <authorList>
            <consortium name="US DOE Joint Genome Institute"/>
            <person name="Lucas S."/>
            <person name="Han J."/>
            <person name="Lapidus A."/>
            <person name="Cheng J.-F."/>
            <person name="Goodwin L."/>
            <person name="Pitluck S."/>
            <person name="Peters L."/>
            <person name="Ovchinnikova G."/>
            <person name="Held B."/>
            <person name="Detter J.C."/>
            <person name="Han C."/>
            <person name="Tapia R."/>
            <person name="Land M."/>
            <person name="Hauser L."/>
            <person name="Kyrpides N."/>
            <person name="Ivanova N."/>
            <person name="Pagani I."/>
            <person name="Gabster J."/>
            <person name="Walker C."/>
            <person name="Stolyar S."/>
            <person name="Stahl D."/>
            <person name="Arkin A."/>
            <person name="Dehal P."/>
            <person name="Hazen T."/>
            <person name="Woyke T."/>
        </authorList>
    </citation>
    <scope>NUCLEOTIDE SEQUENCE [LARGE SCALE GENOMIC DNA]</scope>
    <source>
        <strain evidence="7">U5L</strain>
    </source>
</reference>
<evidence type="ECO:0000313" key="7">
    <source>
        <dbReference type="EMBL" id="EIG53254.1"/>
    </source>
</evidence>
<proteinExistence type="predicted"/>
<dbReference type="HOGENOM" id="CLU_161402_0_0_7"/>
<keyword evidence="3" id="KW-0408">Iron</keyword>
<evidence type="ECO:0000256" key="6">
    <source>
        <dbReference type="SAM" id="MobiDB-lite"/>
    </source>
</evidence>
<keyword evidence="5" id="KW-1284">Encapsulin nanocompartment</keyword>
<gene>
    <name evidence="7" type="ORF">DesU5LDRAFT_1571</name>
</gene>
<evidence type="ECO:0008006" key="8">
    <source>
        <dbReference type="Google" id="ProtNLM"/>
    </source>
</evidence>